<proteinExistence type="predicted"/>
<keyword evidence="3" id="KW-1185">Reference proteome</keyword>
<comment type="caution">
    <text evidence="2">The sequence shown here is derived from an EMBL/GenBank/DDBJ whole genome shotgun (WGS) entry which is preliminary data.</text>
</comment>
<feature type="region of interest" description="Disordered" evidence="1">
    <location>
        <begin position="96"/>
        <end position="160"/>
    </location>
</feature>
<dbReference type="AlphaFoldDB" id="A0A4U5LX14"/>
<evidence type="ECO:0000256" key="1">
    <source>
        <dbReference type="SAM" id="MobiDB-lite"/>
    </source>
</evidence>
<evidence type="ECO:0000313" key="2">
    <source>
        <dbReference type="EMBL" id="TKR60761.1"/>
    </source>
</evidence>
<gene>
    <name evidence="2" type="ORF">L596_027957</name>
</gene>
<organism evidence="2 3">
    <name type="scientific">Steinernema carpocapsae</name>
    <name type="common">Entomopathogenic nematode</name>
    <dbReference type="NCBI Taxonomy" id="34508"/>
    <lineage>
        <taxon>Eukaryota</taxon>
        <taxon>Metazoa</taxon>
        <taxon>Ecdysozoa</taxon>
        <taxon>Nematoda</taxon>
        <taxon>Chromadorea</taxon>
        <taxon>Rhabditida</taxon>
        <taxon>Tylenchina</taxon>
        <taxon>Panagrolaimomorpha</taxon>
        <taxon>Strongyloidoidea</taxon>
        <taxon>Steinernematidae</taxon>
        <taxon>Steinernema</taxon>
    </lineage>
</organism>
<dbReference type="EMBL" id="AZBU02000011">
    <property type="protein sequence ID" value="TKR60761.1"/>
    <property type="molecule type" value="Genomic_DNA"/>
</dbReference>
<feature type="compositionally biased region" description="Basic residues" evidence="1">
    <location>
        <begin position="117"/>
        <end position="129"/>
    </location>
</feature>
<protein>
    <submittedName>
        <fullName evidence="2">Uncharacterized protein</fullName>
    </submittedName>
</protein>
<accession>A0A4U5LX14</accession>
<sequence length="160" mass="17983">MDSCSAKRTASAFRATGSVLGQTSATSFATTDIVTRRRGVACVTTRGVAQLATFVRGAIVPRGPRSDSSCRRRSALRRRTRLFSLTETTFRQVRASPLLLRRPRHRRPLDKSDARPVHRSSGRLRRPPRIQRFPLRRLEAGPYASRKNSPLHILPTLRSP</sequence>
<evidence type="ECO:0000313" key="3">
    <source>
        <dbReference type="Proteomes" id="UP000298663"/>
    </source>
</evidence>
<reference evidence="2 3" key="2">
    <citation type="journal article" date="2019" name="G3 (Bethesda)">
        <title>Hybrid Assembly of the Genome of the Entomopathogenic Nematode Steinernema carpocapsae Identifies the X-Chromosome.</title>
        <authorList>
            <person name="Serra L."/>
            <person name="Macchietto M."/>
            <person name="Macias-Munoz A."/>
            <person name="McGill C.J."/>
            <person name="Rodriguez I.M."/>
            <person name="Rodriguez B."/>
            <person name="Murad R."/>
            <person name="Mortazavi A."/>
        </authorList>
    </citation>
    <scope>NUCLEOTIDE SEQUENCE [LARGE SCALE GENOMIC DNA]</scope>
    <source>
        <strain evidence="2 3">ALL</strain>
    </source>
</reference>
<dbReference type="Proteomes" id="UP000298663">
    <property type="component" value="Unassembled WGS sequence"/>
</dbReference>
<reference evidence="2 3" key="1">
    <citation type="journal article" date="2015" name="Genome Biol.">
        <title>Comparative genomics of Steinernema reveals deeply conserved gene regulatory networks.</title>
        <authorList>
            <person name="Dillman A.R."/>
            <person name="Macchietto M."/>
            <person name="Porter C.F."/>
            <person name="Rogers A."/>
            <person name="Williams B."/>
            <person name="Antoshechkin I."/>
            <person name="Lee M.M."/>
            <person name="Goodwin Z."/>
            <person name="Lu X."/>
            <person name="Lewis E.E."/>
            <person name="Goodrich-Blair H."/>
            <person name="Stock S.P."/>
            <person name="Adams B.J."/>
            <person name="Sternberg P.W."/>
            <person name="Mortazavi A."/>
        </authorList>
    </citation>
    <scope>NUCLEOTIDE SEQUENCE [LARGE SCALE GENOMIC DNA]</scope>
    <source>
        <strain evidence="2 3">ALL</strain>
    </source>
</reference>
<name>A0A4U5LX14_STECR</name>